<feature type="signal peptide" evidence="1">
    <location>
        <begin position="1"/>
        <end position="25"/>
    </location>
</feature>
<organism evidence="3 5">
    <name type="scientific">Acinetobacter wuhouensis</name>
    <dbReference type="NCBI Taxonomy" id="1879050"/>
    <lineage>
        <taxon>Bacteria</taxon>
        <taxon>Pseudomonadati</taxon>
        <taxon>Pseudomonadota</taxon>
        <taxon>Gammaproteobacteria</taxon>
        <taxon>Moraxellales</taxon>
        <taxon>Moraxellaceae</taxon>
        <taxon>Acinetobacter</taxon>
    </lineage>
</organism>
<proteinExistence type="predicted"/>
<sequence>MHMSLKMLSISLISASTFLITPAFAASKKAPAQEQNIDVSQDQASLEEIATVYNLSKLCPSLVKDKATFEKAYDVELKKVLPNEANPKTFVQTLAKQKDFQLKLKDVQKASAKFSKKENAEMCQEVADYRY</sequence>
<reference evidence="3 5" key="1">
    <citation type="submission" date="2018-10" db="EMBL/GenBank/DDBJ databases">
        <title>The complete genome of Acinetobacter wuhouensis strain WCHAW010062.</title>
        <authorList>
            <person name="Hu Y."/>
            <person name="Long H."/>
            <person name="Feng Y."/>
            <person name="Zong Z."/>
        </authorList>
    </citation>
    <scope>NUCLEOTIDE SEQUENCE [LARGE SCALE GENOMIC DNA]</scope>
    <source>
        <strain evidence="3 5">WCHAW010062</strain>
    </source>
</reference>
<evidence type="ECO:0000313" key="3">
    <source>
        <dbReference type="EMBL" id="AYO54757.1"/>
    </source>
</evidence>
<feature type="domain" description="DUF7944" evidence="2">
    <location>
        <begin position="47"/>
        <end position="126"/>
    </location>
</feature>
<feature type="chain" id="PRO_5044593468" description="DUF7944 domain-containing protein" evidence="1">
    <location>
        <begin position="26"/>
        <end position="131"/>
    </location>
</feature>
<accession>A0A3G2T588</accession>
<evidence type="ECO:0000259" key="2">
    <source>
        <dbReference type="Pfam" id="PF25642"/>
    </source>
</evidence>
<keyword evidence="1" id="KW-0732">Signal</keyword>
<dbReference type="EMBL" id="CP033133">
    <property type="protein sequence ID" value="AYO54757.1"/>
    <property type="molecule type" value="Genomic_DNA"/>
</dbReference>
<dbReference type="InterPro" id="IPR057704">
    <property type="entry name" value="DUF7944"/>
</dbReference>
<evidence type="ECO:0000256" key="1">
    <source>
        <dbReference type="SAM" id="SignalP"/>
    </source>
</evidence>
<dbReference type="AlphaFoldDB" id="A0A3G2T588"/>
<gene>
    <name evidence="3" type="ORF">CDG68_14345</name>
    <name evidence="4" type="ORF">EXU28_09950</name>
</gene>
<dbReference type="EMBL" id="SGSQ01000014">
    <property type="protein sequence ID" value="RZG46087.1"/>
    <property type="molecule type" value="Genomic_DNA"/>
</dbReference>
<evidence type="ECO:0000313" key="4">
    <source>
        <dbReference type="EMBL" id="RZG46087.1"/>
    </source>
</evidence>
<evidence type="ECO:0000313" key="5">
    <source>
        <dbReference type="Proteomes" id="UP000279962"/>
    </source>
</evidence>
<dbReference type="Pfam" id="PF25642">
    <property type="entry name" value="DUF7944"/>
    <property type="match status" value="1"/>
</dbReference>
<reference evidence="4 6" key="2">
    <citation type="submission" date="2019-02" db="EMBL/GenBank/DDBJ databases">
        <title>The Batch Genome Submission of Acinetobacter spp. strains.</title>
        <authorList>
            <person name="Qin J."/>
            <person name="Hu Y."/>
            <person name="Ye H."/>
            <person name="Wei L."/>
            <person name="Feng Y."/>
            <person name="Zong Z."/>
        </authorList>
    </citation>
    <scope>NUCLEOTIDE SEQUENCE [LARGE SCALE GENOMIC DNA]</scope>
    <source>
        <strain evidence="4 6">WCHAW060049</strain>
    </source>
</reference>
<dbReference type="Proteomes" id="UP000293863">
    <property type="component" value="Unassembled WGS sequence"/>
</dbReference>
<dbReference type="Proteomes" id="UP000279962">
    <property type="component" value="Chromosome"/>
</dbReference>
<evidence type="ECO:0000313" key="6">
    <source>
        <dbReference type="Proteomes" id="UP000293863"/>
    </source>
</evidence>
<keyword evidence="6" id="KW-1185">Reference proteome</keyword>
<name>A0A3G2T588_9GAMM</name>
<dbReference type="NCBIfam" id="NF047330">
    <property type="entry name" value="MCR_0457_fam"/>
    <property type="match status" value="1"/>
</dbReference>
<protein>
    <recommendedName>
        <fullName evidence="2">DUF7944 domain-containing protein</fullName>
    </recommendedName>
</protein>
<dbReference type="RefSeq" id="WP_087551993.1">
    <property type="nucleotide sequence ID" value="NZ_CP033133.1"/>
</dbReference>